<keyword evidence="3 6" id="KW-0812">Transmembrane</keyword>
<evidence type="ECO:0000256" key="3">
    <source>
        <dbReference type="ARBA" id="ARBA00022692"/>
    </source>
</evidence>
<feature type="transmembrane region" description="Helical" evidence="6">
    <location>
        <begin position="586"/>
        <end position="619"/>
    </location>
</feature>
<keyword evidence="9" id="KW-1185">Reference proteome</keyword>
<feature type="transmembrane region" description="Helical" evidence="6">
    <location>
        <begin position="494"/>
        <end position="518"/>
    </location>
</feature>
<feature type="transmembrane region" description="Helical" evidence="6">
    <location>
        <begin position="390"/>
        <end position="411"/>
    </location>
</feature>
<evidence type="ECO:0000256" key="1">
    <source>
        <dbReference type="ARBA" id="ARBA00004651"/>
    </source>
</evidence>
<evidence type="ECO:0000313" key="8">
    <source>
        <dbReference type="EMBL" id="QDZ14726.1"/>
    </source>
</evidence>
<keyword evidence="5 6" id="KW-0472">Membrane</keyword>
<accession>A0A5B8M368</accession>
<feature type="transmembrane region" description="Helical" evidence="6">
    <location>
        <begin position="336"/>
        <end position="362"/>
    </location>
</feature>
<sequence>MNRLRRRSLADQAGRLTVLGLLVAVLTMVAVGAPRLSEGMLDSSLRDTVTVSSPSARDLIASVEADHETGPYVTSGFTVEPTWNAMPDALATTRASMPSALREATTPGRYAGVAGPAGSEGTAGMPGFGLGPAKGSPGGIEVMQLEAYPQLQKDATLVSGHWPRAWVAGTPIPTVLTVATAKRLGWRVGESRSLSINGDCGASRHTVGYCVLQLVGTIEPKQTDSGFWQLKPIRTKTEFTYNSGGNPVYGSVGWVAAAGWTTLAPRIGGVDVTAWYNVDGSRVSLAGLQALQDGLTSFLANPRVVEDGTDDAHVLQFASLLPNILQSFQATRQSSAAIMALAAVAALGVGLLVLLTTVSLLVRTRRPVRELMRVRGATVAGLAAGSAGELAWAVLPGAVVGAAAGILLAVRPPGSTPVGVREVVTLLVCVLAPIVAAALFVLIGEGLSDGVRAATARQRWIGEVFLVVLAAAAFVTVTGEAASEAQASGNPDPLSVALVLLAGLAGAVIVLRGYPLLLRGVGRMLRGRGRAAAFVGVLEATRSSGVAWLVTAALTATAAGVLIMVMETSVGTAATHAGGGTGPAVLVPGLVAYVVAGIVLCSLFSAAAFAVSSVAGTVARRRRGGILHVLGFSRSQSTRVSAWGVVPAVVISVAVGVAIGLLCGMPVVGAFPPLPVSSGPGSSGGTMTISMAVSWPLVWVVGCGILVLALAVCFIAIGADSRAIARESRRSS</sequence>
<feature type="transmembrane region" description="Helical" evidence="6">
    <location>
        <begin position="464"/>
        <end position="482"/>
    </location>
</feature>
<dbReference type="AlphaFoldDB" id="A0A5B8M368"/>
<dbReference type="InterPro" id="IPR003838">
    <property type="entry name" value="ABC3_permease_C"/>
</dbReference>
<reference evidence="8 9" key="1">
    <citation type="submission" date="2019-07" db="EMBL/GenBank/DDBJ databases">
        <title>Full genome sequence of Humibacter sp. WJ7-1.</title>
        <authorList>
            <person name="Im W.-T."/>
        </authorList>
    </citation>
    <scope>NUCLEOTIDE SEQUENCE [LARGE SCALE GENOMIC DNA]</scope>
    <source>
        <strain evidence="8 9">WJ7-1</strain>
    </source>
</reference>
<feature type="transmembrane region" description="Helical" evidence="6">
    <location>
        <begin position="640"/>
        <end position="668"/>
    </location>
</feature>
<feature type="domain" description="ABC3 transporter permease C-terminal" evidence="7">
    <location>
        <begin position="598"/>
        <end position="717"/>
    </location>
</feature>
<feature type="transmembrane region" description="Helical" evidence="6">
    <location>
        <begin position="423"/>
        <end position="443"/>
    </location>
</feature>
<evidence type="ECO:0000259" key="7">
    <source>
        <dbReference type="Pfam" id="PF02687"/>
    </source>
</evidence>
<organism evidence="8 9">
    <name type="scientific">Humibacter ginsenosidimutans</name>
    <dbReference type="NCBI Taxonomy" id="2599293"/>
    <lineage>
        <taxon>Bacteria</taxon>
        <taxon>Bacillati</taxon>
        <taxon>Actinomycetota</taxon>
        <taxon>Actinomycetes</taxon>
        <taxon>Micrococcales</taxon>
        <taxon>Microbacteriaceae</taxon>
        <taxon>Humibacter</taxon>
    </lineage>
</organism>
<keyword evidence="2" id="KW-1003">Cell membrane</keyword>
<evidence type="ECO:0000256" key="2">
    <source>
        <dbReference type="ARBA" id="ARBA00022475"/>
    </source>
</evidence>
<proteinExistence type="predicted"/>
<dbReference type="OrthoDB" id="3719151at2"/>
<dbReference type="KEGG" id="huw:FPZ11_08125"/>
<evidence type="ECO:0000313" key="9">
    <source>
        <dbReference type="Proteomes" id="UP000320216"/>
    </source>
</evidence>
<feature type="transmembrane region" description="Helical" evidence="6">
    <location>
        <begin position="546"/>
        <end position="566"/>
    </location>
</feature>
<dbReference type="Pfam" id="PF02687">
    <property type="entry name" value="FtsX"/>
    <property type="match status" value="1"/>
</dbReference>
<name>A0A5B8M368_9MICO</name>
<gene>
    <name evidence="8" type="ORF">FPZ11_08125</name>
</gene>
<protein>
    <recommendedName>
        <fullName evidence="7">ABC3 transporter permease C-terminal domain-containing protein</fullName>
    </recommendedName>
</protein>
<evidence type="ECO:0000256" key="6">
    <source>
        <dbReference type="SAM" id="Phobius"/>
    </source>
</evidence>
<evidence type="ECO:0000256" key="4">
    <source>
        <dbReference type="ARBA" id="ARBA00022989"/>
    </source>
</evidence>
<dbReference type="Proteomes" id="UP000320216">
    <property type="component" value="Chromosome"/>
</dbReference>
<comment type="subcellular location">
    <subcellularLocation>
        <location evidence="1">Cell membrane</location>
        <topology evidence="1">Multi-pass membrane protein</topology>
    </subcellularLocation>
</comment>
<dbReference type="RefSeq" id="WP_146319889.1">
    <property type="nucleotide sequence ID" value="NZ_CP042305.1"/>
</dbReference>
<evidence type="ECO:0000256" key="5">
    <source>
        <dbReference type="ARBA" id="ARBA00023136"/>
    </source>
</evidence>
<feature type="transmembrane region" description="Helical" evidence="6">
    <location>
        <begin position="697"/>
        <end position="719"/>
    </location>
</feature>
<dbReference type="EMBL" id="CP042305">
    <property type="protein sequence ID" value="QDZ14726.1"/>
    <property type="molecule type" value="Genomic_DNA"/>
</dbReference>
<keyword evidence="4 6" id="KW-1133">Transmembrane helix</keyword>